<feature type="modified residue" description="N6-(pyridoxal phosphate)lysine" evidence="6">
    <location>
        <position position="316"/>
    </location>
</feature>
<evidence type="ECO:0000313" key="9">
    <source>
        <dbReference type="Proteomes" id="UP000005940"/>
    </source>
</evidence>
<dbReference type="PROSITE" id="PS00392">
    <property type="entry name" value="DDC_GAD_HDC_YDC"/>
    <property type="match status" value="1"/>
</dbReference>
<gene>
    <name evidence="8" type="ORF">STSU_005230</name>
</gene>
<dbReference type="Gene3D" id="3.40.640.10">
    <property type="entry name" value="Type I PLP-dependent aspartate aminotransferase-like (Major domain)"/>
    <property type="match status" value="1"/>
</dbReference>
<dbReference type="InterPro" id="IPR015422">
    <property type="entry name" value="PyrdxlP-dep_Trfase_small"/>
</dbReference>
<reference evidence="8 9" key="1">
    <citation type="journal article" date="2012" name="J. Bacteriol.">
        <title>Draft genome of Streptomyces tsukubaensis NRRL 18488, the producer of the clinically important immunosuppressant tacrolimus (FK506).</title>
        <authorList>
            <person name="Barreiro C."/>
            <person name="Prieto C."/>
            <person name="Sola-Landa A."/>
            <person name="Solera E."/>
            <person name="Martinez-Castro M."/>
            <person name="Perez-Redondo R."/>
            <person name="Garcia-Estrada C."/>
            <person name="Aparicio J.F."/>
            <person name="Fernandez-Martinez L.T."/>
            <person name="Santos-Aberturas J."/>
            <person name="Salehi-Najafabadi Z."/>
            <person name="Rodriguez-Garcia A."/>
            <person name="Tauch A."/>
            <person name="Martin J.F."/>
        </authorList>
    </citation>
    <scope>NUCLEOTIDE SEQUENCE [LARGE SCALE GENOMIC DNA]</scope>
    <source>
        <strain evidence="9">DSM 42081 / NBRC 108919 / NRRL 18488 / 9993</strain>
    </source>
</reference>
<dbReference type="InterPro" id="IPR002129">
    <property type="entry name" value="PyrdxlP-dep_de-COase"/>
</dbReference>
<dbReference type="GO" id="GO:0030170">
    <property type="term" value="F:pyridoxal phosphate binding"/>
    <property type="evidence" value="ECO:0007669"/>
    <property type="project" value="InterPro"/>
</dbReference>
<evidence type="ECO:0000256" key="1">
    <source>
        <dbReference type="ARBA" id="ARBA00001933"/>
    </source>
</evidence>
<sequence>MSEELGSHDGAAAPYETGLDLDADGRAQAWRTLERIVEEQLASASNREAGPGEATPAEIRERLKRYGFGTPGELGQVLDDVTAMLRDWTLPTSSPTYFGLFNPAPAFAGVVGEALAAAVNPQLAVWSHAPAAVEIERHLLRFMGEALGLPPGEIAGSFTSGGAEANHTAVLLAMTRAFPAYPDHGIRALPGQPVMYASEDSHLAWLKIAHSCGLGREAVRLVPVTPALTMDTAALRAAIDGDRAAGRVPFLVVATAGTTGTGAVDPLPDIAAVCADRGLHLHVDAAWAGAVALSPRLAPLLAGIERADSVTVDAHKWFSVPMGAGMFLCRHRAELHGTFRVDTAYMPAATDLAEDPYTYSLQWSRRFTGLKLFLTLAVLGRDGYARQFEHDVRLGARLRRGLTRDGWQIVNATELPVVCFRPPAEAAGSPVSEIAARLTAGGRAWISTTRVLGEPALRACITNHRTTPSDIDTLLHELRSALHP</sequence>
<name>I2N923_STRT9</name>
<keyword evidence="3" id="KW-0210">Decarboxylase</keyword>
<dbReference type="InterPro" id="IPR010977">
    <property type="entry name" value="Aromatic_deC"/>
</dbReference>
<dbReference type="GO" id="GO:0004058">
    <property type="term" value="F:aromatic-L-amino-acid decarboxylase activity"/>
    <property type="evidence" value="ECO:0007669"/>
    <property type="project" value="UniProtKB-ARBA"/>
</dbReference>
<dbReference type="Pfam" id="PF00282">
    <property type="entry name" value="Pyridoxal_deC"/>
    <property type="match status" value="1"/>
</dbReference>
<evidence type="ECO:0000256" key="7">
    <source>
        <dbReference type="RuleBase" id="RU000382"/>
    </source>
</evidence>
<dbReference type="InterPro" id="IPR015424">
    <property type="entry name" value="PyrdxlP-dep_Trfase"/>
</dbReference>
<dbReference type="PRINTS" id="PR00800">
    <property type="entry name" value="YHDCRBOXLASE"/>
</dbReference>
<comment type="cofactor">
    <cofactor evidence="1 6 7">
        <name>pyridoxal 5'-phosphate</name>
        <dbReference type="ChEBI" id="CHEBI:597326"/>
    </cofactor>
</comment>
<keyword evidence="5 7" id="KW-0456">Lyase</keyword>
<keyword evidence="9" id="KW-1185">Reference proteome</keyword>
<dbReference type="SUPFAM" id="SSF53383">
    <property type="entry name" value="PLP-dependent transferases"/>
    <property type="match status" value="1"/>
</dbReference>
<dbReference type="GO" id="GO:0006520">
    <property type="term" value="P:amino acid metabolic process"/>
    <property type="evidence" value="ECO:0007669"/>
    <property type="project" value="InterPro"/>
</dbReference>
<dbReference type="GO" id="GO:0019752">
    <property type="term" value="P:carboxylic acid metabolic process"/>
    <property type="evidence" value="ECO:0007669"/>
    <property type="project" value="InterPro"/>
</dbReference>
<dbReference type="Proteomes" id="UP000005940">
    <property type="component" value="Chromosome"/>
</dbReference>
<accession>I2N923</accession>
<keyword evidence="4 6" id="KW-0663">Pyridoxal phosphate</keyword>
<dbReference type="InterPro" id="IPR015421">
    <property type="entry name" value="PyrdxlP-dep_Trfase_major"/>
</dbReference>
<organism evidence="8 9">
    <name type="scientific">Streptomyces tsukubensis (strain DSM 42081 / NBRC 108919 / NRRL 18488 / 9993)</name>
    <dbReference type="NCBI Taxonomy" id="1114943"/>
    <lineage>
        <taxon>Bacteria</taxon>
        <taxon>Bacillati</taxon>
        <taxon>Actinomycetota</taxon>
        <taxon>Actinomycetes</taxon>
        <taxon>Kitasatosporales</taxon>
        <taxon>Streptomycetaceae</taxon>
        <taxon>Streptomyces</taxon>
    </lineage>
</organism>
<dbReference type="PANTHER" id="PTHR11999:SF70">
    <property type="entry name" value="MIP05841P"/>
    <property type="match status" value="1"/>
</dbReference>
<dbReference type="PANTHER" id="PTHR11999">
    <property type="entry name" value="GROUP II PYRIDOXAL-5-PHOSPHATE DECARBOXYLASE"/>
    <property type="match status" value="1"/>
</dbReference>
<evidence type="ECO:0000256" key="3">
    <source>
        <dbReference type="ARBA" id="ARBA00022793"/>
    </source>
</evidence>
<evidence type="ECO:0000256" key="6">
    <source>
        <dbReference type="PIRSR" id="PIRSR602129-50"/>
    </source>
</evidence>
<dbReference type="InterPro" id="IPR021115">
    <property type="entry name" value="Pyridoxal-P_BS"/>
</dbReference>
<dbReference type="AlphaFoldDB" id="I2N923"/>
<protein>
    <submittedName>
        <fullName evidence="8">Pyridoxal-dependent decarboxylase</fullName>
    </submittedName>
</protein>
<evidence type="ECO:0000313" key="8">
    <source>
        <dbReference type="EMBL" id="QKM66650.1"/>
    </source>
</evidence>
<evidence type="ECO:0000256" key="4">
    <source>
        <dbReference type="ARBA" id="ARBA00022898"/>
    </source>
</evidence>
<dbReference type="RefSeq" id="WP_006345603.1">
    <property type="nucleotide sequence ID" value="NZ_CP029159.1"/>
</dbReference>
<proteinExistence type="inferred from homology"/>
<evidence type="ECO:0000256" key="5">
    <source>
        <dbReference type="ARBA" id="ARBA00023239"/>
    </source>
</evidence>
<dbReference type="EMBL" id="CP029159">
    <property type="protein sequence ID" value="QKM66650.1"/>
    <property type="molecule type" value="Genomic_DNA"/>
</dbReference>
<dbReference type="Gene3D" id="3.90.1150.10">
    <property type="entry name" value="Aspartate Aminotransferase, domain 1"/>
    <property type="match status" value="1"/>
</dbReference>
<evidence type="ECO:0000256" key="2">
    <source>
        <dbReference type="ARBA" id="ARBA00009533"/>
    </source>
</evidence>
<comment type="similarity">
    <text evidence="2 7">Belongs to the group II decarboxylase family.</text>
</comment>